<feature type="domain" description="Zinc finger/thioredoxin putative" evidence="3">
    <location>
        <begin position="1"/>
        <end position="36"/>
    </location>
</feature>
<dbReference type="NCBIfam" id="TIGR02098">
    <property type="entry name" value="MJ0042_CXXC"/>
    <property type="match status" value="1"/>
</dbReference>
<evidence type="ECO:0000256" key="1">
    <source>
        <dbReference type="SAM" id="MobiDB-lite"/>
    </source>
</evidence>
<reference evidence="4" key="1">
    <citation type="submission" date="2022-02" db="EMBL/GenBank/DDBJ databases">
        <title>Qipengyuania spongiae sp. nov., isolated from marine sponge.</title>
        <authorList>
            <person name="Li Z."/>
            <person name="Zhang M."/>
        </authorList>
    </citation>
    <scope>NUCLEOTIDE SEQUENCE</scope>
    <source>
        <strain evidence="4">PHS-Z21</strain>
    </source>
</reference>
<feature type="compositionally biased region" description="Basic and acidic residues" evidence="1">
    <location>
        <begin position="106"/>
        <end position="119"/>
    </location>
</feature>
<gene>
    <name evidence="4" type="ORF">L1F33_01070</name>
</gene>
<protein>
    <submittedName>
        <fullName evidence="4">Zinc-ribbon domain-containing protein</fullName>
    </submittedName>
</protein>
<evidence type="ECO:0000259" key="3">
    <source>
        <dbReference type="Pfam" id="PF13717"/>
    </source>
</evidence>
<dbReference type="EMBL" id="CP092471">
    <property type="protein sequence ID" value="UVI39587.1"/>
    <property type="molecule type" value="Genomic_DNA"/>
</dbReference>
<organism evidence="4 5">
    <name type="scientific">Qipengyuania spongiae</name>
    <dbReference type="NCBI Taxonomy" id="2909673"/>
    <lineage>
        <taxon>Bacteria</taxon>
        <taxon>Pseudomonadati</taxon>
        <taxon>Pseudomonadota</taxon>
        <taxon>Alphaproteobacteria</taxon>
        <taxon>Sphingomonadales</taxon>
        <taxon>Erythrobacteraceae</taxon>
        <taxon>Qipengyuania</taxon>
    </lineage>
</organism>
<feature type="compositionally biased region" description="Polar residues" evidence="1">
    <location>
        <begin position="52"/>
        <end position="63"/>
    </location>
</feature>
<dbReference type="RefSeq" id="WP_265559102.1">
    <property type="nucleotide sequence ID" value="NZ_CP092471.1"/>
</dbReference>
<feature type="transmembrane region" description="Helical" evidence="2">
    <location>
        <begin position="165"/>
        <end position="193"/>
    </location>
</feature>
<feature type="compositionally biased region" description="Low complexity" evidence="1">
    <location>
        <begin position="71"/>
        <end position="91"/>
    </location>
</feature>
<evidence type="ECO:0000313" key="4">
    <source>
        <dbReference type="EMBL" id="UVI39587.1"/>
    </source>
</evidence>
<feature type="region of interest" description="Disordered" evidence="1">
    <location>
        <begin position="40"/>
        <end position="133"/>
    </location>
</feature>
<name>A0ABY5SYH1_9SPHN</name>
<accession>A0ABY5SYH1</accession>
<keyword evidence="5" id="KW-1185">Reference proteome</keyword>
<evidence type="ECO:0000313" key="5">
    <source>
        <dbReference type="Proteomes" id="UP001065265"/>
    </source>
</evidence>
<keyword evidence="2" id="KW-1133">Transmembrane helix</keyword>
<dbReference type="InterPro" id="IPR011723">
    <property type="entry name" value="Znf/thioredoxin_put"/>
</dbReference>
<keyword evidence="2" id="KW-0812">Transmembrane</keyword>
<keyword evidence="2" id="KW-0472">Membrane</keyword>
<evidence type="ECO:0000256" key="2">
    <source>
        <dbReference type="SAM" id="Phobius"/>
    </source>
</evidence>
<dbReference type="Pfam" id="PF13717">
    <property type="entry name" value="Zn_ribbon_4"/>
    <property type="match status" value="1"/>
</dbReference>
<sequence>MIIACPACNTRYVVPDSAIGLEGRTVRCAKCKHSWFQDGPEATGQVGEEQAPSATTAPVSQPPRQDAENVPPAAFAQGAAAQEEGPSAPAEAPRPKAGGFGTRTVSADERTPDFARAPDFDNADPPYGELPSDRLSGMREPDFADEASQFDYAPPFRPRRNWMRIWTWAAVLFAVFSLGAVAAVNFIGVPGWVPIQRPLFAMAEPDLKLKFPVEEQERRTLANGTEFFGARITVTNEARESRDVPPILIVLRDARERIVYSWEVAPSQKTLAPGETMTINEAITDVPKAAVFADIGWAPR</sequence>
<proteinExistence type="predicted"/>
<dbReference type="Proteomes" id="UP001065265">
    <property type="component" value="Chromosome"/>
</dbReference>